<keyword evidence="3" id="KW-1185">Reference proteome</keyword>
<organism evidence="2 3">
    <name type="scientific">Crotalaria pallida</name>
    <name type="common">Smooth rattlebox</name>
    <name type="synonym">Crotalaria striata</name>
    <dbReference type="NCBI Taxonomy" id="3830"/>
    <lineage>
        <taxon>Eukaryota</taxon>
        <taxon>Viridiplantae</taxon>
        <taxon>Streptophyta</taxon>
        <taxon>Embryophyta</taxon>
        <taxon>Tracheophyta</taxon>
        <taxon>Spermatophyta</taxon>
        <taxon>Magnoliopsida</taxon>
        <taxon>eudicotyledons</taxon>
        <taxon>Gunneridae</taxon>
        <taxon>Pentapetalae</taxon>
        <taxon>rosids</taxon>
        <taxon>fabids</taxon>
        <taxon>Fabales</taxon>
        <taxon>Fabaceae</taxon>
        <taxon>Papilionoideae</taxon>
        <taxon>50 kb inversion clade</taxon>
        <taxon>genistoids sensu lato</taxon>
        <taxon>core genistoids</taxon>
        <taxon>Crotalarieae</taxon>
        <taxon>Crotalaria</taxon>
    </lineage>
</organism>
<feature type="region of interest" description="Disordered" evidence="1">
    <location>
        <begin position="1"/>
        <end position="38"/>
    </location>
</feature>
<proteinExistence type="predicted"/>
<feature type="compositionally biased region" description="Low complexity" evidence="1">
    <location>
        <begin position="23"/>
        <end position="34"/>
    </location>
</feature>
<sequence length="79" mass="9013">MVGDVDSVGCPKRNNRRTNSLSHTTPHHTTTYHPSIERSPRRRWLSILHRNWGSTTVPSTPHHVVSRSDFSLSSLITQK</sequence>
<evidence type="ECO:0000313" key="3">
    <source>
        <dbReference type="Proteomes" id="UP001372338"/>
    </source>
</evidence>
<gene>
    <name evidence="2" type="ORF">RIF29_21195</name>
</gene>
<comment type="caution">
    <text evidence="2">The sequence shown here is derived from an EMBL/GenBank/DDBJ whole genome shotgun (WGS) entry which is preliminary data.</text>
</comment>
<evidence type="ECO:0000313" key="2">
    <source>
        <dbReference type="EMBL" id="KAK7268496.1"/>
    </source>
</evidence>
<dbReference type="Proteomes" id="UP001372338">
    <property type="component" value="Unassembled WGS sequence"/>
</dbReference>
<reference evidence="2 3" key="1">
    <citation type="submission" date="2024-01" db="EMBL/GenBank/DDBJ databases">
        <title>The genomes of 5 underutilized Papilionoideae crops provide insights into root nodulation and disease resistanc.</title>
        <authorList>
            <person name="Yuan L."/>
        </authorList>
    </citation>
    <scope>NUCLEOTIDE SEQUENCE [LARGE SCALE GENOMIC DNA]</scope>
    <source>
        <strain evidence="2">ZHUSHIDOU_FW_LH</strain>
        <tissue evidence="2">Leaf</tissue>
    </source>
</reference>
<dbReference type="AlphaFoldDB" id="A0AAN9ID64"/>
<dbReference type="EMBL" id="JAYWIO010000004">
    <property type="protein sequence ID" value="KAK7268496.1"/>
    <property type="molecule type" value="Genomic_DNA"/>
</dbReference>
<protein>
    <submittedName>
        <fullName evidence="2">Uncharacterized protein</fullName>
    </submittedName>
</protein>
<name>A0AAN9ID64_CROPI</name>
<evidence type="ECO:0000256" key="1">
    <source>
        <dbReference type="SAM" id="MobiDB-lite"/>
    </source>
</evidence>
<accession>A0AAN9ID64</accession>